<dbReference type="InterPro" id="IPR036259">
    <property type="entry name" value="MFS_trans_sf"/>
</dbReference>
<name>A0ABP9TJV2_9MICC</name>
<dbReference type="PANTHER" id="PTHR23527">
    <property type="entry name" value="BLL3282 PROTEIN"/>
    <property type="match status" value="1"/>
</dbReference>
<feature type="transmembrane region" description="Helical" evidence="5">
    <location>
        <begin position="47"/>
        <end position="66"/>
    </location>
</feature>
<evidence type="ECO:0000313" key="7">
    <source>
        <dbReference type="EMBL" id="GAA5226426.1"/>
    </source>
</evidence>
<dbReference type="Pfam" id="PF07690">
    <property type="entry name" value="MFS_1"/>
    <property type="match status" value="1"/>
</dbReference>
<dbReference type="InterPro" id="IPR020846">
    <property type="entry name" value="MFS_dom"/>
</dbReference>
<evidence type="ECO:0000256" key="3">
    <source>
        <dbReference type="ARBA" id="ARBA00022989"/>
    </source>
</evidence>
<dbReference type="Proteomes" id="UP001501257">
    <property type="component" value="Unassembled WGS sequence"/>
</dbReference>
<dbReference type="EMBL" id="BAABLK010000021">
    <property type="protein sequence ID" value="GAA5226426.1"/>
    <property type="molecule type" value="Genomic_DNA"/>
</dbReference>
<evidence type="ECO:0000256" key="4">
    <source>
        <dbReference type="ARBA" id="ARBA00023136"/>
    </source>
</evidence>
<keyword evidence="3 5" id="KW-1133">Transmembrane helix</keyword>
<evidence type="ECO:0000256" key="2">
    <source>
        <dbReference type="ARBA" id="ARBA00022692"/>
    </source>
</evidence>
<evidence type="ECO:0000259" key="6">
    <source>
        <dbReference type="PROSITE" id="PS50850"/>
    </source>
</evidence>
<feature type="transmembrane region" description="Helical" evidence="5">
    <location>
        <begin position="312"/>
        <end position="336"/>
    </location>
</feature>
<evidence type="ECO:0000256" key="5">
    <source>
        <dbReference type="SAM" id="Phobius"/>
    </source>
</evidence>
<proteinExistence type="predicted"/>
<protein>
    <submittedName>
        <fullName evidence="7">Nitrate/nitrite transporter</fullName>
    </submittedName>
</protein>
<feature type="transmembrane region" description="Helical" evidence="5">
    <location>
        <begin position="251"/>
        <end position="274"/>
    </location>
</feature>
<feature type="transmembrane region" description="Helical" evidence="5">
    <location>
        <begin position="78"/>
        <end position="105"/>
    </location>
</feature>
<dbReference type="InterPro" id="IPR052952">
    <property type="entry name" value="MFS-Transporter"/>
</dbReference>
<reference evidence="8" key="1">
    <citation type="journal article" date="2019" name="Int. J. Syst. Evol. Microbiol.">
        <title>The Global Catalogue of Microorganisms (GCM) 10K type strain sequencing project: providing services to taxonomists for standard genome sequencing and annotation.</title>
        <authorList>
            <consortium name="The Broad Institute Genomics Platform"/>
            <consortium name="The Broad Institute Genome Sequencing Center for Infectious Disease"/>
            <person name="Wu L."/>
            <person name="Ma J."/>
        </authorList>
    </citation>
    <scope>NUCLEOTIDE SEQUENCE [LARGE SCALE GENOMIC DNA]</scope>
    <source>
        <strain evidence="8">JCM 18952</strain>
    </source>
</reference>
<dbReference type="InterPro" id="IPR011701">
    <property type="entry name" value="MFS"/>
</dbReference>
<organism evidence="7 8">
    <name type="scientific">Paeniglutamicibacter antarcticus</name>
    <dbReference type="NCBI Taxonomy" id="494023"/>
    <lineage>
        <taxon>Bacteria</taxon>
        <taxon>Bacillati</taxon>
        <taxon>Actinomycetota</taxon>
        <taxon>Actinomycetes</taxon>
        <taxon>Micrococcales</taxon>
        <taxon>Micrococcaceae</taxon>
        <taxon>Paeniglutamicibacter</taxon>
    </lineage>
</organism>
<evidence type="ECO:0000256" key="1">
    <source>
        <dbReference type="ARBA" id="ARBA00004651"/>
    </source>
</evidence>
<dbReference type="PROSITE" id="PS50850">
    <property type="entry name" value="MFS"/>
    <property type="match status" value="1"/>
</dbReference>
<comment type="caution">
    <text evidence="7">The sequence shown here is derived from an EMBL/GenBank/DDBJ whole genome shotgun (WGS) entry which is preliminary data.</text>
</comment>
<feature type="transmembrane region" description="Helical" evidence="5">
    <location>
        <begin position="286"/>
        <end position="306"/>
    </location>
</feature>
<sequence>MRARAGYPSKSLLAILLLAVGIAPLLNYGLSAISDLVITDLGISEAQFGLLATVCFGAAAIGNAAFGRFTDHQPDTRLMVLIFALAALALGLAAIPGGYVLLLIASGLAGVAQSFPNGVTNRVLAQRVPETQRIGWIGIKQSGVQVSQLVASIGFPALAAWIGWHGANAVGAVIAMLVGVLAVRVIKRVPFLPELPLTDQSRSKAPAQDRHRAPSIKFLIWALAAFGFVNGMGVQATNVYLALFAVREFDFSLVMGGMTAAAAGAIGVAARVGWGTMMSKGMAAPPLLLTLAVMALAGAGTFYLAGSTGSAALLWLAVALHGASALGVSVVLMAAVVRSVPPGSMGMASGMVGAGQFGGFTIGPLAMGALVGSPGGFSRGWSAVGGVYLLCVLLAIYLLWRRNRRNNAAAAS</sequence>
<dbReference type="Gene3D" id="1.20.1250.20">
    <property type="entry name" value="MFS general substrate transporter like domains"/>
    <property type="match status" value="2"/>
</dbReference>
<feature type="transmembrane region" description="Helical" evidence="5">
    <location>
        <begin position="381"/>
        <end position="400"/>
    </location>
</feature>
<evidence type="ECO:0000313" key="8">
    <source>
        <dbReference type="Proteomes" id="UP001501257"/>
    </source>
</evidence>
<dbReference type="SUPFAM" id="SSF103473">
    <property type="entry name" value="MFS general substrate transporter"/>
    <property type="match status" value="1"/>
</dbReference>
<feature type="transmembrane region" description="Helical" evidence="5">
    <location>
        <begin position="348"/>
        <end position="369"/>
    </location>
</feature>
<dbReference type="PANTHER" id="PTHR23527:SF1">
    <property type="entry name" value="BLL3282 PROTEIN"/>
    <property type="match status" value="1"/>
</dbReference>
<feature type="domain" description="Major facilitator superfamily (MFS) profile" evidence="6">
    <location>
        <begin position="12"/>
        <end position="403"/>
    </location>
</feature>
<feature type="transmembrane region" description="Helical" evidence="5">
    <location>
        <begin position="162"/>
        <end position="183"/>
    </location>
</feature>
<keyword evidence="8" id="KW-1185">Reference proteome</keyword>
<gene>
    <name evidence="7" type="ORF">GCM10025778_09580</name>
</gene>
<keyword evidence="2 5" id="KW-0812">Transmembrane</keyword>
<accession>A0ABP9TJV2</accession>
<comment type="subcellular location">
    <subcellularLocation>
        <location evidence="1">Cell membrane</location>
        <topology evidence="1">Multi-pass membrane protein</topology>
    </subcellularLocation>
</comment>
<dbReference type="RefSeq" id="WP_210100662.1">
    <property type="nucleotide sequence ID" value="NZ_BAABLK010000021.1"/>
</dbReference>
<keyword evidence="4 5" id="KW-0472">Membrane</keyword>
<feature type="transmembrane region" description="Helical" evidence="5">
    <location>
        <begin position="218"/>
        <end position="245"/>
    </location>
</feature>